<protein>
    <recommendedName>
        <fullName evidence="5">Cell wall protein</fullName>
    </recommendedName>
</protein>
<name>A0A517L4I4_9PEZI</name>
<proteinExistence type="predicted"/>
<feature type="region of interest" description="Disordered" evidence="1">
    <location>
        <begin position="164"/>
        <end position="236"/>
    </location>
</feature>
<evidence type="ECO:0000256" key="1">
    <source>
        <dbReference type="SAM" id="MobiDB-lite"/>
    </source>
</evidence>
<dbReference type="OrthoDB" id="10618544at2759"/>
<feature type="region of interest" description="Disordered" evidence="1">
    <location>
        <begin position="407"/>
        <end position="465"/>
    </location>
</feature>
<sequence>MRSTSFITAAVALFSSASAGPFHAGSMSTRSTAACQSIESHLESNNAFSDEVALLGDVKLLIENSESILNDIDTRLTRLGVDQHIARHRNSNRAELPSHDTGKLVPVAQLAEKIQNEINALTEIILDIECPRSLPMKRFRSCVAAQEKPLQRLKKLYPSSMDWDAYDHDGARKGPPTNAPNVPRDNTPTGRGRKDHPAPGNVRPRVRPHLHPHDHPHVLVHSHPHGESHGHPSLTTTTVLLPTSTLFQSTTTVTVTVPASTNSTTTCTSTVFASSLTTITTDASPSTTDMLSDYTTSAAISSSPSSSAFVGNSSSAVTSGSSSASASVTVAQSTSLSTMNTTSLYITLATVTINPNQTATFTKTTETTLPITSTTELDVIQTVDATFTSDGTSVMNASTVTVYQTSGSASSSSLNTSSTSLSTSTSTLNSPSTTTVYQTSGSTSSVSYHVSPTVSSNDSSTSTDTSYRTIWMSTSISPYLYAVRTSGIPSGPTNSSSGDAQGLSAYSTVTSTSYSTAQSATSSAA</sequence>
<dbReference type="Proteomes" id="UP000316270">
    <property type="component" value="Chromosome 4"/>
</dbReference>
<evidence type="ECO:0000313" key="3">
    <source>
        <dbReference type="EMBL" id="QDS70518.1"/>
    </source>
</evidence>
<feature type="signal peptide" evidence="2">
    <location>
        <begin position="1"/>
        <end position="19"/>
    </location>
</feature>
<keyword evidence="2" id="KW-0732">Signal</keyword>
<evidence type="ECO:0000313" key="4">
    <source>
        <dbReference type="Proteomes" id="UP000316270"/>
    </source>
</evidence>
<feature type="region of interest" description="Disordered" evidence="1">
    <location>
        <begin position="301"/>
        <end position="322"/>
    </location>
</feature>
<organism evidence="3 4">
    <name type="scientific">Venturia effusa</name>
    <dbReference type="NCBI Taxonomy" id="50376"/>
    <lineage>
        <taxon>Eukaryota</taxon>
        <taxon>Fungi</taxon>
        <taxon>Dikarya</taxon>
        <taxon>Ascomycota</taxon>
        <taxon>Pezizomycotina</taxon>
        <taxon>Dothideomycetes</taxon>
        <taxon>Pleosporomycetidae</taxon>
        <taxon>Venturiales</taxon>
        <taxon>Venturiaceae</taxon>
        <taxon>Venturia</taxon>
    </lineage>
</organism>
<keyword evidence="4" id="KW-1185">Reference proteome</keyword>
<accession>A0A517L4I4</accession>
<feature type="chain" id="PRO_5021926020" description="Cell wall protein" evidence="2">
    <location>
        <begin position="20"/>
        <end position="525"/>
    </location>
</feature>
<reference evidence="3 4" key="1">
    <citation type="submission" date="2019-07" db="EMBL/GenBank/DDBJ databases">
        <title>Finished genome of Venturia effusa.</title>
        <authorList>
            <person name="Young C.A."/>
            <person name="Cox M.P."/>
            <person name="Ganley A.R.D."/>
            <person name="David W.J."/>
        </authorList>
    </citation>
    <scope>NUCLEOTIDE SEQUENCE [LARGE SCALE GENOMIC DNA]</scope>
    <source>
        <strain evidence="4">albino</strain>
    </source>
</reference>
<evidence type="ECO:0000256" key="2">
    <source>
        <dbReference type="SAM" id="SignalP"/>
    </source>
</evidence>
<dbReference type="EMBL" id="CP042188">
    <property type="protein sequence ID" value="QDS70518.1"/>
    <property type="molecule type" value="Genomic_DNA"/>
</dbReference>
<dbReference type="AlphaFoldDB" id="A0A517L4I4"/>
<gene>
    <name evidence="3" type="ORF">FKW77_010265</name>
</gene>
<evidence type="ECO:0008006" key="5">
    <source>
        <dbReference type="Google" id="ProtNLM"/>
    </source>
</evidence>